<sequence length="668" mass="73186">MVMRSLMMFLMAGTVCAAPESFEAIQAGAGISQYEVGYGSWQTSADSAVVIAGHSKTGSQSLHLKGGEDQSVELMFKQPLAEEMWLSFWSERWTSRTPFEYKLEVKIGGQWRTKKDLSSETKLGDFHARTGLLLEQGTEGLRWVATTPENTGVLIDDVWVQKLKPMMVSSIETMQPVVPVLVGKSVNPVVGFTVDTDGRTEPKTVEEFQLSLEGTGRIQDIKSVSVLYAGNEEEPGAGKVIATSSDIAEMMTLKGSATLESGRNQFWVSVSLKENASLDGSVDAGISKVKLGDGAELQPSVVSPQGAQRIGVALRQGGDDGSKAFRIPGMATTNKGTLIAVYDARWNGGGDLPGNVDVGMSRSTDGGQSWEDMKIIMDMGDDPKWHHDGIGDPAVLVDRSNNRIWVAGVWSHGNRAWHGSGQGMKPEETGQFMLVYSDDDGKSWSKPINITEQVKKPEWHYMLQGPGAGITMKNGTLVFAAQYQDGDKNADGKKVGTPYSTIIYSKDHGKTWQAGNGIKSNTTEAQVVELGDGSLMLNCRDNRGSYRTIGLTYDLGKTWELHPTDREALNEPICMASLYRFEREGEADLLLFSNPNTQSGRNHMSIKVSDDEGLTWPSIWHSLYDVRSCSGYSCLTRIGNDKVGVLYEGPHEIYFLRFTLEELLRESK</sequence>
<dbReference type="GO" id="GO:0016020">
    <property type="term" value="C:membrane"/>
    <property type="evidence" value="ECO:0007669"/>
    <property type="project" value="TreeGrafter"/>
</dbReference>
<feature type="domain" description="Sialidase N-terminal" evidence="6">
    <location>
        <begin position="170"/>
        <end position="293"/>
    </location>
</feature>
<dbReference type="InterPro" id="IPR036278">
    <property type="entry name" value="Sialidase_sf"/>
</dbReference>
<keyword evidence="4" id="KW-0732">Signal</keyword>
<accession>A0A1M6HE01</accession>
<evidence type="ECO:0000256" key="1">
    <source>
        <dbReference type="ARBA" id="ARBA00000427"/>
    </source>
</evidence>
<organism evidence="7 8">
    <name type="scientific">Rubritalea squalenifaciens DSM 18772</name>
    <dbReference type="NCBI Taxonomy" id="1123071"/>
    <lineage>
        <taxon>Bacteria</taxon>
        <taxon>Pseudomonadati</taxon>
        <taxon>Verrucomicrobiota</taxon>
        <taxon>Verrucomicrobiia</taxon>
        <taxon>Verrucomicrobiales</taxon>
        <taxon>Rubritaleaceae</taxon>
        <taxon>Rubritalea</taxon>
    </lineage>
</organism>
<gene>
    <name evidence="7" type="ORF">SAMN02745181_1448</name>
</gene>
<dbReference type="GO" id="GO:0004308">
    <property type="term" value="F:exo-alpha-sialidase activity"/>
    <property type="evidence" value="ECO:0007669"/>
    <property type="project" value="UniProtKB-EC"/>
</dbReference>
<dbReference type="Gene3D" id="2.120.10.10">
    <property type="match status" value="1"/>
</dbReference>
<dbReference type="InterPro" id="IPR026856">
    <property type="entry name" value="Sialidase_fam"/>
</dbReference>
<protein>
    <recommendedName>
        <fullName evidence="3">exo-alpha-sialidase</fullName>
        <ecNumber evidence="3">3.2.1.18</ecNumber>
    </recommendedName>
</protein>
<evidence type="ECO:0000313" key="7">
    <source>
        <dbReference type="EMBL" id="SHJ20369.1"/>
    </source>
</evidence>
<feature type="signal peptide" evidence="4">
    <location>
        <begin position="1"/>
        <end position="17"/>
    </location>
</feature>
<dbReference type="CDD" id="cd15482">
    <property type="entry name" value="Sialidase_non-viral"/>
    <property type="match status" value="1"/>
</dbReference>
<feature type="chain" id="PRO_5011979906" description="exo-alpha-sialidase" evidence="4">
    <location>
        <begin position="18"/>
        <end position="668"/>
    </location>
</feature>
<evidence type="ECO:0000259" key="6">
    <source>
        <dbReference type="Pfam" id="PF14873"/>
    </source>
</evidence>
<reference evidence="7 8" key="1">
    <citation type="submission" date="2016-11" db="EMBL/GenBank/DDBJ databases">
        <authorList>
            <person name="Jaros S."/>
            <person name="Januszkiewicz K."/>
            <person name="Wedrychowicz H."/>
        </authorList>
    </citation>
    <scope>NUCLEOTIDE SEQUENCE [LARGE SCALE GENOMIC DNA]</scope>
    <source>
        <strain evidence="7 8">DSM 18772</strain>
    </source>
</reference>
<dbReference type="InParanoid" id="A0A1M6HE01"/>
<dbReference type="AlphaFoldDB" id="A0A1M6HE01"/>
<name>A0A1M6HE01_9BACT</name>
<dbReference type="GO" id="GO:0006689">
    <property type="term" value="P:ganglioside catabolic process"/>
    <property type="evidence" value="ECO:0007669"/>
    <property type="project" value="TreeGrafter"/>
</dbReference>
<dbReference type="STRING" id="1123071.SAMN02745181_1448"/>
<dbReference type="Pfam" id="PF13859">
    <property type="entry name" value="BNR_3"/>
    <property type="match status" value="1"/>
</dbReference>
<dbReference type="SUPFAM" id="SSF50939">
    <property type="entry name" value="Sialidases"/>
    <property type="match status" value="1"/>
</dbReference>
<feature type="domain" description="Sialidase" evidence="5">
    <location>
        <begin position="328"/>
        <end position="611"/>
    </location>
</feature>
<dbReference type="InterPro" id="IPR011040">
    <property type="entry name" value="Sialidase"/>
</dbReference>
<dbReference type="PANTHER" id="PTHR10628:SF30">
    <property type="entry name" value="EXO-ALPHA-SIALIDASE"/>
    <property type="match status" value="1"/>
</dbReference>
<dbReference type="InterPro" id="IPR029456">
    <property type="entry name" value="Sialidase_N"/>
</dbReference>
<evidence type="ECO:0000256" key="4">
    <source>
        <dbReference type="SAM" id="SignalP"/>
    </source>
</evidence>
<comment type="catalytic activity">
    <reaction evidence="1">
        <text>Hydrolysis of alpha-(2-&gt;3)-, alpha-(2-&gt;6)-, alpha-(2-&gt;8)- glycosidic linkages of terminal sialic acid residues in oligosaccharides, glycoproteins, glycolipids, colominic acid and synthetic substrates.</text>
        <dbReference type="EC" id="3.2.1.18"/>
    </reaction>
</comment>
<evidence type="ECO:0000256" key="3">
    <source>
        <dbReference type="ARBA" id="ARBA00012733"/>
    </source>
</evidence>
<dbReference type="Gene3D" id="2.60.40.1290">
    <property type="match status" value="2"/>
</dbReference>
<dbReference type="Proteomes" id="UP000184510">
    <property type="component" value="Unassembled WGS sequence"/>
</dbReference>
<evidence type="ECO:0000313" key="8">
    <source>
        <dbReference type="Proteomes" id="UP000184510"/>
    </source>
</evidence>
<dbReference type="Pfam" id="PF14873">
    <property type="entry name" value="BNR_assoc_N"/>
    <property type="match status" value="1"/>
</dbReference>
<evidence type="ECO:0000256" key="2">
    <source>
        <dbReference type="ARBA" id="ARBA00009348"/>
    </source>
</evidence>
<comment type="similarity">
    <text evidence="2">Belongs to the glycosyl hydrolase 33 family.</text>
</comment>
<proteinExistence type="inferred from homology"/>
<dbReference type="PANTHER" id="PTHR10628">
    <property type="entry name" value="SIALIDASE"/>
    <property type="match status" value="1"/>
</dbReference>
<dbReference type="GO" id="GO:0009313">
    <property type="term" value="P:oligosaccharide catabolic process"/>
    <property type="evidence" value="ECO:0007669"/>
    <property type="project" value="TreeGrafter"/>
</dbReference>
<dbReference type="EMBL" id="FQYR01000003">
    <property type="protein sequence ID" value="SHJ20369.1"/>
    <property type="molecule type" value="Genomic_DNA"/>
</dbReference>
<keyword evidence="8" id="KW-1185">Reference proteome</keyword>
<evidence type="ECO:0000259" key="5">
    <source>
        <dbReference type="Pfam" id="PF13859"/>
    </source>
</evidence>
<dbReference type="GO" id="GO:0005737">
    <property type="term" value="C:cytoplasm"/>
    <property type="evidence" value="ECO:0007669"/>
    <property type="project" value="TreeGrafter"/>
</dbReference>
<dbReference type="EC" id="3.2.1.18" evidence="3"/>